<sequence length="54" mass="6481">MHGSFDYQEVTDKLIEENEFDADQKDAFKVICKKKPIDRLEKPRKRPCRNELID</sequence>
<accession>A0A438EHD3</accession>
<evidence type="ECO:0000313" key="2">
    <source>
        <dbReference type="Proteomes" id="UP000288805"/>
    </source>
</evidence>
<proteinExistence type="predicted"/>
<dbReference type="AlphaFoldDB" id="A0A438EHD3"/>
<dbReference type="Proteomes" id="UP000288805">
    <property type="component" value="Unassembled WGS sequence"/>
</dbReference>
<name>A0A438EHD3_VITVI</name>
<reference evidence="1 2" key="1">
    <citation type="journal article" date="2018" name="PLoS Genet.">
        <title>Population sequencing reveals clonal diversity and ancestral inbreeding in the grapevine cultivar Chardonnay.</title>
        <authorList>
            <person name="Roach M.J."/>
            <person name="Johnson D.L."/>
            <person name="Bohlmann J."/>
            <person name="van Vuuren H.J."/>
            <person name="Jones S.J."/>
            <person name="Pretorius I.S."/>
            <person name="Schmidt S.A."/>
            <person name="Borneman A.R."/>
        </authorList>
    </citation>
    <scope>NUCLEOTIDE SEQUENCE [LARGE SCALE GENOMIC DNA]</scope>
    <source>
        <strain evidence="2">cv. Chardonnay</strain>
        <tissue evidence="1">Leaf</tissue>
    </source>
</reference>
<gene>
    <name evidence="1" type="ORF">CK203_107462</name>
</gene>
<dbReference type="EMBL" id="QGNW01001290">
    <property type="protein sequence ID" value="RVW47072.1"/>
    <property type="molecule type" value="Genomic_DNA"/>
</dbReference>
<organism evidence="1 2">
    <name type="scientific">Vitis vinifera</name>
    <name type="common">Grape</name>
    <dbReference type="NCBI Taxonomy" id="29760"/>
    <lineage>
        <taxon>Eukaryota</taxon>
        <taxon>Viridiplantae</taxon>
        <taxon>Streptophyta</taxon>
        <taxon>Embryophyta</taxon>
        <taxon>Tracheophyta</taxon>
        <taxon>Spermatophyta</taxon>
        <taxon>Magnoliopsida</taxon>
        <taxon>eudicotyledons</taxon>
        <taxon>Gunneridae</taxon>
        <taxon>Pentapetalae</taxon>
        <taxon>rosids</taxon>
        <taxon>Vitales</taxon>
        <taxon>Vitaceae</taxon>
        <taxon>Viteae</taxon>
        <taxon>Vitis</taxon>
    </lineage>
</organism>
<protein>
    <submittedName>
        <fullName evidence="1">Uncharacterized protein</fullName>
    </submittedName>
</protein>
<evidence type="ECO:0000313" key="1">
    <source>
        <dbReference type="EMBL" id="RVW47072.1"/>
    </source>
</evidence>
<comment type="caution">
    <text evidence="1">The sequence shown here is derived from an EMBL/GenBank/DDBJ whole genome shotgun (WGS) entry which is preliminary data.</text>
</comment>